<dbReference type="RefSeq" id="WP_090171693.1">
    <property type="nucleotide sequence ID" value="NZ_FMXR01000005.1"/>
</dbReference>
<dbReference type="InterPro" id="IPR036388">
    <property type="entry name" value="WH-like_DNA-bd_sf"/>
</dbReference>
<protein>
    <submittedName>
        <fullName evidence="2">Response regulator NasT</fullName>
    </submittedName>
</protein>
<proteinExistence type="predicted"/>
<gene>
    <name evidence="2" type="ORF">SAMN02910417_00410</name>
</gene>
<dbReference type="OrthoDB" id="9808843at2"/>
<organism evidence="2 3">
    <name type="scientific">Eubacterium oxidoreducens</name>
    <dbReference type="NCBI Taxonomy" id="1732"/>
    <lineage>
        <taxon>Bacteria</taxon>
        <taxon>Bacillati</taxon>
        <taxon>Bacillota</taxon>
        <taxon>Clostridia</taxon>
        <taxon>Eubacteriales</taxon>
        <taxon>Eubacteriaceae</taxon>
        <taxon>Eubacterium</taxon>
    </lineage>
</organism>
<feature type="domain" description="ANTAR" evidence="1">
    <location>
        <begin position="116"/>
        <end position="177"/>
    </location>
</feature>
<dbReference type="SUPFAM" id="SSF52172">
    <property type="entry name" value="CheY-like"/>
    <property type="match status" value="1"/>
</dbReference>
<dbReference type="SMART" id="SM01012">
    <property type="entry name" value="ANTAR"/>
    <property type="match status" value="1"/>
</dbReference>
<accession>A0A1G6ACB5</accession>
<dbReference type="PROSITE" id="PS50921">
    <property type="entry name" value="ANTAR"/>
    <property type="match status" value="1"/>
</dbReference>
<dbReference type="Proteomes" id="UP000199228">
    <property type="component" value="Unassembled WGS sequence"/>
</dbReference>
<evidence type="ECO:0000259" key="1">
    <source>
        <dbReference type="PROSITE" id="PS50921"/>
    </source>
</evidence>
<sequence length="182" mass="20650">MLSIVVAFPKPEVGRSIRNILIKNGYDVAAVCTTGGQAIGKIQDLEYGILISAYRFVDMTCEEMVEYVPQNFEMLLITSKAVLLEDGNRNIVSCSMPLKVHELLSTLEMMIYGMERRRKKDKAQPKKRSVKEQQIIDQAKHILMERNQLSEEQAHKYLQKTSMDSATSLTETAQMIISMMDG</sequence>
<dbReference type="Gene3D" id="1.10.10.10">
    <property type="entry name" value="Winged helix-like DNA-binding domain superfamily/Winged helix DNA-binding domain"/>
    <property type="match status" value="1"/>
</dbReference>
<dbReference type="STRING" id="1732.SAMN02910417_00410"/>
<evidence type="ECO:0000313" key="2">
    <source>
        <dbReference type="EMBL" id="SDB05966.1"/>
    </source>
</evidence>
<dbReference type="EMBL" id="FMXR01000005">
    <property type="protein sequence ID" value="SDB05966.1"/>
    <property type="molecule type" value="Genomic_DNA"/>
</dbReference>
<dbReference type="AlphaFoldDB" id="A0A1G6ACB5"/>
<dbReference type="InterPro" id="IPR005561">
    <property type="entry name" value="ANTAR"/>
</dbReference>
<dbReference type="Pfam" id="PF03861">
    <property type="entry name" value="ANTAR"/>
    <property type="match status" value="1"/>
</dbReference>
<dbReference type="GO" id="GO:0003723">
    <property type="term" value="F:RNA binding"/>
    <property type="evidence" value="ECO:0007669"/>
    <property type="project" value="InterPro"/>
</dbReference>
<name>A0A1G6ACB5_EUBOX</name>
<keyword evidence="3" id="KW-1185">Reference proteome</keyword>
<dbReference type="PIRSF" id="PIRSF036382">
    <property type="entry name" value="RR_antiterm"/>
    <property type="match status" value="1"/>
</dbReference>
<dbReference type="InterPro" id="IPR011006">
    <property type="entry name" value="CheY-like_superfamily"/>
</dbReference>
<reference evidence="2 3" key="1">
    <citation type="submission" date="2016-10" db="EMBL/GenBank/DDBJ databases">
        <authorList>
            <person name="de Groot N.N."/>
        </authorList>
    </citation>
    <scope>NUCLEOTIDE SEQUENCE [LARGE SCALE GENOMIC DNA]</scope>
    <source>
        <strain evidence="2 3">DSM 3217</strain>
    </source>
</reference>
<dbReference type="InterPro" id="IPR008327">
    <property type="entry name" value="Sig_transdc_resp-reg_antiterm"/>
</dbReference>
<evidence type="ECO:0000313" key="3">
    <source>
        <dbReference type="Proteomes" id="UP000199228"/>
    </source>
</evidence>